<organism evidence="3 4">
    <name type="scientific">Chlamydomonas incerta</name>
    <dbReference type="NCBI Taxonomy" id="51695"/>
    <lineage>
        <taxon>Eukaryota</taxon>
        <taxon>Viridiplantae</taxon>
        <taxon>Chlorophyta</taxon>
        <taxon>core chlorophytes</taxon>
        <taxon>Chlorophyceae</taxon>
        <taxon>CS clade</taxon>
        <taxon>Chlamydomonadales</taxon>
        <taxon>Chlamydomonadaceae</taxon>
        <taxon>Chlamydomonas</taxon>
    </lineage>
</organism>
<reference evidence="3" key="1">
    <citation type="journal article" date="2020" name="bioRxiv">
        <title>Comparative genomics of Chlamydomonas.</title>
        <authorList>
            <person name="Craig R.J."/>
            <person name="Hasan A.R."/>
            <person name="Ness R.W."/>
            <person name="Keightley P.D."/>
        </authorList>
    </citation>
    <scope>NUCLEOTIDE SEQUENCE</scope>
    <source>
        <strain evidence="3">SAG 7.73</strain>
    </source>
</reference>
<keyword evidence="4" id="KW-1185">Reference proteome</keyword>
<evidence type="ECO:0000256" key="2">
    <source>
        <dbReference type="SAM" id="MobiDB-lite"/>
    </source>
</evidence>
<proteinExistence type="predicted"/>
<evidence type="ECO:0000313" key="4">
    <source>
        <dbReference type="Proteomes" id="UP000650467"/>
    </source>
</evidence>
<keyword evidence="1" id="KW-0175">Coiled coil</keyword>
<dbReference type="Proteomes" id="UP000650467">
    <property type="component" value="Unassembled WGS sequence"/>
</dbReference>
<dbReference type="AlphaFoldDB" id="A0A835WBK9"/>
<dbReference type="EMBL" id="JAEHOC010000002">
    <property type="protein sequence ID" value="KAG2444297.1"/>
    <property type="molecule type" value="Genomic_DNA"/>
</dbReference>
<feature type="region of interest" description="Disordered" evidence="2">
    <location>
        <begin position="127"/>
        <end position="153"/>
    </location>
</feature>
<evidence type="ECO:0000313" key="3">
    <source>
        <dbReference type="EMBL" id="KAG2444297.1"/>
    </source>
</evidence>
<accession>A0A835WBK9</accession>
<feature type="coiled-coil region" evidence="1">
    <location>
        <begin position="157"/>
        <end position="184"/>
    </location>
</feature>
<protein>
    <submittedName>
        <fullName evidence="3">Uncharacterized protein</fullName>
    </submittedName>
</protein>
<dbReference type="OrthoDB" id="545181at2759"/>
<name>A0A835WBK9_CHLIN</name>
<gene>
    <name evidence="3" type="ORF">HXX76_001054</name>
</gene>
<sequence length="284" mass="28165">MDVDNLPGPTLAQAFVEDVHNLVLDYCADGLEAFYSCVSTALTQRGSADQESGEAGPSGAVHDDPILASVGQGTQRLYDGLACRAAASLGLFEAVCGGSVFRPHVRLAVPQVGPVHLPGEVAALPPLTPTRGAAGGGAADGAEAGPAAGGGGAAEDEEELLARIAQMKGELAQVDQRCIALRAEVQRVDRHIISAGDASDYLAVASTAAGHKATILAIATAAEHLANMMARAAALRAGGAAAGGGGGGGGQQSDKLQGFQQAGVSNAAGTSLTAVTALAELVRV</sequence>
<evidence type="ECO:0000256" key="1">
    <source>
        <dbReference type="SAM" id="Coils"/>
    </source>
</evidence>
<comment type="caution">
    <text evidence="3">The sequence shown here is derived from an EMBL/GenBank/DDBJ whole genome shotgun (WGS) entry which is preliminary data.</text>
</comment>